<name>A0A9D4K201_DREPO</name>
<protein>
    <submittedName>
        <fullName evidence="1">Uncharacterized protein</fullName>
    </submittedName>
</protein>
<evidence type="ECO:0000313" key="1">
    <source>
        <dbReference type="EMBL" id="KAH3831649.1"/>
    </source>
</evidence>
<dbReference type="AlphaFoldDB" id="A0A9D4K201"/>
<organism evidence="1 2">
    <name type="scientific">Dreissena polymorpha</name>
    <name type="common">Zebra mussel</name>
    <name type="synonym">Mytilus polymorpha</name>
    <dbReference type="NCBI Taxonomy" id="45954"/>
    <lineage>
        <taxon>Eukaryota</taxon>
        <taxon>Metazoa</taxon>
        <taxon>Spiralia</taxon>
        <taxon>Lophotrochozoa</taxon>
        <taxon>Mollusca</taxon>
        <taxon>Bivalvia</taxon>
        <taxon>Autobranchia</taxon>
        <taxon>Heteroconchia</taxon>
        <taxon>Euheterodonta</taxon>
        <taxon>Imparidentia</taxon>
        <taxon>Neoheterodontei</taxon>
        <taxon>Myida</taxon>
        <taxon>Dreissenoidea</taxon>
        <taxon>Dreissenidae</taxon>
        <taxon>Dreissena</taxon>
    </lineage>
</organism>
<comment type="caution">
    <text evidence="1">The sequence shown here is derived from an EMBL/GenBank/DDBJ whole genome shotgun (WGS) entry which is preliminary data.</text>
</comment>
<evidence type="ECO:0000313" key="2">
    <source>
        <dbReference type="Proteomes" id="UP000828390"/>
    </source>
</evidence>
<accession>A0A9D4K201</accession>
<reference evidence="1" key="2">
    <citation type="submission" date="2020-11" db="EMBL/GenBank/DDBJ databases">
        <authorList>
            <person name="McCartney M.A."/>
            <person name="Auch B."/>
            <person name="Kono T."/>
            <person name="Mallez S."/>
            <person name="Becker A."/>
            <person name="Gohl D.M."/>
            <person name="Silverstein K.A.T."/>
            <person name="Koren S."/>
            <person name="Bechman K.B."/>
            <person name="Herman A."/>
            <person name="Abrahante J.E."/>
            <person name="Garbe J."/>
        </authorList>
    </citation>
    <scope>NUCLEOTIDE SEQUENCE</scope>
    <source>
        <strain evidence="1">Duluth1</strain>
        <tissue evidence="1">Whole animal</tissue>
    </source>
</reference>
<keyword evidence="2" id="KW-1185">Reference proteome</keyword>
<reference evidence="1" key="1">
    <citation type="journal article" date="2019" name="bioRxiv">
        <title>The Genome of the Zebra Mussel, Dreissena polymorpha: A Resource for Invasive Species Research.</title>
        <authorList>
            <person name="McCartney M.A."/>
            <person name="Auch B."/>
            <person name="Kono T."/>
            <person name="Mallez S."/>
            <person name="Zhang Y."/>
            <person name="Obille A."/>
            <person name="Becker A."/>
            <person name="Abrahante J.E."/>
            <person name="Garbe J."/>
            <person name="Badalamenti J.P."/>
            <person name="Herman A."/>
            <person name="Mangelson H."/>
            <person name="Liachko I."/>
            <person name="Sullivan S."/>
            <person name="Sone E.D."/>
            <person name="Koren S."/>
            <person name="Silverstein K.A.T."/>
            <person name="Beckman K.B."/>
            <person name="Gohl D.M."/>
        </authorList>
    </citation>
    <scope>NUCLEOTIDE SEQUENCE</scope>
    <source>
        <strain evidence="1">Duluth1</strain>
        <tissue evidence="1">Whole animal</tissue>
    </source>
</reference>
<dbReference type="Proteomes" id="UP000828390">
    <property type="component" value="Unassembled WGS sequence"/>
</dbReference>
<gene>
    <name evidence="1" type="ORF">DPMN_104919</name>
</gene>
<dbReference type="EMBL" id="JAIWYP010000004">
    <property type="protein sequence ID" value="KAH3831649.1"/>
    <property type="molecule type" value="Genomic_DNA"/>
</dbReference>
<proteinExistence type="predicted"/>
<sequence length="57" mass="6355">MIAIGLFLWKVDPISLQHQVSGMIAIGLFLWKVDPIQTLWRQLSAGLCLMIASGLFL</sequence>